<comment type="caution">
    <text evidence="1">The sequence shown here is derived from an EMBL/GenBank/DDBJ whole genome shotgun (WGS) entry which is preliminary data.</text>
</comment>
<proteinExistence type="predicted"/>
<name>A0ABW6WDV2_9ACTN</name>
<organism evidence="1 2">
    <name type="scientific">Paractinoplanes globisporus</name>
    <dbReference type="NCBI Taxonomy" id="113565"/>
    <lineage>
        <taxon>Bacteria</taxon>
        <taxon>Bacillati</taxon>
        <taxon>Actinomycetota</taxon>
        <taxon>Actinomycetes</taxon>
        <taxon>Micromonosporales</taxon>
        <taxon>Micromonosporaceae</taxon>
        <taxon>Paractinoplanes</taxon>
    </lineage>
</organism>
<evidence type="ECO:0000313" key="2">
    <source>
        <dbReference type="Proteomes" id="UP001602245"/>
    </source>
</evidence>
<accession>A0ABW6WDV2</accession>
<evidence type="ECO:0000313" key="1">
    <source>
        <dbReference type="EMBL" id="MFF5291203.1"/>
    </source>
</evidence>
<dbReference type="RefSeq" id="WP_020514238.1">
    <property type="nucleotide sequence ID" value="NZ_JBIAZU010000003.1"/>
</dbReference>
<dbReference type="EMBL" id="JBIAZU010000003">
    <property type="protein sequence ID" value="MFF5291203.1"/>
    <property type="molecule type" value="Genomic_DNA"/>
</dbReference>
<dbReference type="Proteomes" id="UP001602245">
    <property type="component" value="Unassembled WGS sequence"/>
</dbReference>
<keyword evidence="2" id="KW-1185">Reference proteome</keyword>
<gene>
    <name evidence="1" type="ORF">ACFY35_17310</name>
</gene>
<reference evidence="1 2" key="1">
    <citation type="submission" date="2024-10" db="EMBL/GenBank/DDBJ databases">
        <title>The Natural Products Discovery Center: Release of the First 8490 Sequenced Strains for Exploring Actinobacteria Biosynthetic Diversity.</title>
        <authorList>
            <person name="Kalkreuter E."/>
            <person name="Kautsar S.A."/>
            <person name="Yang D."/>
            <person name="Bader C.D."/>
            <person name="Teijaro C.N."/>
            <person name="Fluegel L."/>
            <person name="Davis C.M."/>
            <person name="Simpson J.R."/>
            <person name="Lauterbach L."/>
            <person name="Steele A.D."/>
            <person name="Gui C."/>
            <person name="Meng S."/>
            <person name="Li G."/>
            <person name="Viehrig K."/>
            <person name="Ye F."/>
            <person name="Su P."/>
            <person name="Kiefer A.F."/>
            <person name="Nichols A."/>
            <person name="Cepeda A.J."/>
            <person name="Yan W."/>
            <person name="Fan B."/>
            <person name="Jiang Y."/>
            <person name="Adhikari A."/>
            <person name="Zheng C.-J."/>
            <person name="Schuster L."/>
            <person name="Cowan T.M."/>
            <person name="Smanski M.J."/>
            <person name="Chevrette M.G."/>
            <person name="De Carvalho L.P.S."/>
            <person name="Shen B."/>
        </authorList>
    </citation>
    <scope>NUCLEOTIDE SEQUENCE [LARGE SCALE GENOMIC DNA]</scope>
    <source>
        <strain evidence="1 2">NPDC000087</strain>
    </source>
</reference>
<protein>
    <submittedName>
        <fullName evidence="1">Uncharacterized protein</fullName>
    </submittedName>
</protein>
<sequence>MNELLGLAIEGHGGMRRWREISRLRAVLSITGEIWKEHRKDGLLDNVTIEAETRDQRLTIAPFPGAGRYATWEPHRRTIETAEGVPIAERRDVPAAPAWDDLDVAYLAAEACWTSFTAPFLFARPDFTTAELGPWVEDGQIWQRLRVTYPACVATHGREQVCYFDGSGFLCRVDFTADILGGARFAQYPTDYCEFDGILVPTRRLTFVRDEEGAPDLGATVVAVDVEDVMFLSA</sequence>